<comment type="caution">
    <text evidence="1">The sequence shown here is derived from an EMBL/GenBank/DDBJ whole genome shotgun (WGS) entry which is preliminary data.</text>
</comment>
<gene>
    <name evidence="1" type="ORF">GCM10025770_32270</name>
</gene>
<organism evidence="1 2">
    <name type="scientific">Viridibacterium curvum</name>
    <dbReference type="NCBI Taxonomy" id="1101404"/>
    <lineage>
        <taxon>Bacteria</taxon>
        <taxon>Pseudomonadati</taxon>
        <taxon>Pseudomonadota</taxon>
        <taxon>Betaproteobacteria</taxon>
        <taxon>Rhodocyclales</taxon>
        <taxon>Rhodocyclaceae</taxon>
        <taxon>Viridibacterium</taxon>
    </lineage>
</organism>
<reference evidence="2" key="1">
    <citation type="journal article" date="2019" name="Int. J. Syst. Evol. Microbiol.">
        <title>The Global Catalogue of Microorganisms (GCM) 10K type strain sequencing project: providing services to taxonomists for standard genome sequencing and annotation.</title>
        <authorList>
            <consortium name="The Broad Institute Genomics Platform"/>
            <consortium name="The Broad Institute Genome Sequencing Center for Infectious Disease"/>
            <person name="Wu L."/>
            <person name="Ma J."/>
        </authorList>
    </citation>
    <scope>NUCLEOTIDE SEQUENCE [LARGE SCALE GENOMIC DNA]</scope>
    <source>
        <strain evidence="2">JCM 18715</strain>
    </source>
</reference>
<keyword evidence="2" id="KW-1185">Reference proteome</keyword>
<protein>
    <submittedName>
        <fullName evidence="1">Uncharacterized protein</fullName>
    </submittedName>
</protein>
<evidence type="ECO:0000313" key="2">
    <source>
        <dbReference type="Proteomes" id="UP001500547"/>
    </source>
</evidence>
<dbReference type="EMBL" id="BAABLD010000015">
    <property type="protein sequence ID" value="GAA5169994.1"/>
    <property type="molecule type" value="Genomic_DNA"/>
</dbReference>
<dbReference type="Proteomes" id="UP001500547">
    <property type="component" value="Unassembled WGS sequence"/>
</dbReference>
<evidence type="ECO:0000313" key="1">
    <source>
        <dbReference type="EMBL" id="GAA5169994.1"/>
    </source>
</evidence>
<accession>A0ABP9R075</accession>
<dbReference type="RefSeq" id="WP_345534138.1">
    <property type="nucleotide sequence ID" value="NZ_BAABLD010000015.1"/>
</dbReference>
<name>A0ABP9R075_9RHOO</name>
<sequence>MLALLLMAPVVRAWDTPMQLPIEAALREEEARRLVSPDIQLFWGTQTQPETQARKGKDRSLARSRSLFRNKVRACNNALLNALLDLLDTARDRGANALIGLRTHGDGQTTDSPTHFRCDAGLVSAQVDLTGDIAILPAPAGEKP</sequence>
<proteinExistence type="predicted"/>